<dbReference type="InterPro" id="IPR001207">
    <property type="entry name" value="Transposase_mutator"/>
</dbReference>
<feature type="compositionally biased region" description="Polar residues" evidence="7">
    <location>
        <begin position="35"/>
        <end position="46"/>
    </location>
</feature>
<evidence type="ECO:0000256" key="7">
    <source>
        <dbReference type="SAM" id="MobiDB-lite"/>
    </source>
</evidence>
<keyword evidence="6" id="KW-0814">Transposable element</keyword>
<evidence type="ECO:0000256" key="5">
    <source>
        <dbReference type="ARBA" id="ARBA00023172"/>
    </source>
</evidence>
<keyword evidence="3 6" id="KW-0815">Transposition</keyword>
<name>A0ABN0QUP5_MYCUL</name>
<feature type="compositionally biased region" description="Basic residues" evidence="7">
    <location>
        <begin position="65"/>
        <end position="75"/>
    </location>
</feature>
<comment type="function">
    <text evidence="1 6">Required for the transposition of the insertion element.</text>
</comment>
<gene>
    <name evidence="8" type="ORF">I551_5131</name>
</gene>
<feature type="compositionally biased region" description="Basic and acidic residues" evidence="7">
    <location>
        <begin position="19"/>
        <end position="30"/>
    </location>
</feature>
<organism evidence="8 9">
    <name type="scientific">Mycobacterium ulcerans str. Harvey</name>
    <dbReference type="NCBI Taxonomy" id="1299332"/>
    <lineage>
        <taxon>Bacteria</taxon>
        <taxon>Bacillati</taxon>
        <taxon>Actinomycetota</taxon>
        <taxon>Actinomycetes</taxon>
        <taxon>Mycobacteriales</taxon>
        <taxon>Mycobacteriaceae</taxon>
        <taxon>Mycobacterium</taxon>
        <taxon>Mycobacterium ulcerans group</taxon>
    </lineage>
</organism>
<dbReference type="PANTHER" id="PTHR33217:SF8">
    <property type="entry name" value="MUTATOR FAMILY TRANSPOSASE"/>
    <property type="match status" value="1"/>
</dbReference>
<dbReference type="EMBL" id="JAOL01000141">
    <property type="protein sequence ID" value="EUA88407.1"/>
    <property type="molecule type" value="Genomic_DNA"/>
</dbReference>
<proteinExistence type="inferred from homology"/>
<evidence type="ECO:0000256" key="3">
    <source>
        <dbReference type="ARBA" id="ARBA00022578"/>
    </source>
</evidence>
<evidence type="ECO:0000256" key="2">
    <source>
        <dbReference type="ARBA" id="ARBA00010961"/>
    </source>
</evidence>
<dbReference type="Proteomes" id="UP000020681">
    <property type="component" value="Unassembled WGS sequence"/>
</dbReference>
<feature type="region of interest" description="Disordered" evidence="7">
    <location>
        <begin position="16"/>
        <end position="75"/>
    </location>
</feature>
<keyword evidence="5 6" id="KW-0233">DNA recombination</keyword>
<evidence type="ECO:0000313" key="8">
    <source>
        <dbReference type="EMBL" id="EUA88407.1"/>
    </source>
</evidence>
<dbReference type="PANTHER" id="PTHR33217">
    <property type="entry name" value="TRANSPOSASE FOR INSERTION SEQUENCE ELEMENT IS1081"/>
    <property type="match status" value="1"/>
</dbReference>
<dbReference type="Pfam" id="PF00872">
    <property type="entry name" value="Transposase_mut"/>
    <property type="match status" value="1"/>
</dbReference>
<accession>A0ABN0QUP5</accession>
<evidence type="ECO:0000256" key="1">
    <source>
        <dbReference type="ARBA" id="ARBA00002190"/>
    </source>
</evidence>
<evidence type="ECO:0000256" key="6">
    <source>
        <dbReference type="RuleBase" id="RU365089"/>
    </source>
</evidence>
<comment type="similarity">
    <text evidence="2 6">Belongs to the transposase mutator family.</text>
</comment>
<protein>
    <recommendedName>
        <fullName evidence="6">Mutator family transposase</fullName>
    </recommendedName>
</protein>
<comment type="caution">
    <text evidence="8">The sequence shown here is derived from an EMBL/GenBank/DDBJ whole genome shotgun (WGS) entry which is preliminary data.</text>
</comment>
<evidence type="ECO:0000313" key="9">
    <source>
        <dbReference type="Proteomes" id="UP000020681"/>
    </source>
</evidence>
<reference evidence="8 9" key="1">
    <citation type="submission" date="2014-01" db="EMBL/GenBank/DDBJ databases">
        <authorList>
            <person name="Dobos K."/>
            <person name="Lenaerts A."/>
            <person name="Ordway D."/>
            <person name="DeGroote M.A."/>
            <person name="Parker T."/>
            <person name="Sizemore C."/>
            <person name="Tallon L.J."/>
            <person name="Sadzewicz L.K."/>
            <person name="Sengamalay N."/>
            <person name="Fraser C.M."/>
            <person name="Hine E."/>
            <person name="Shefchek K.A."/>
            <person name="Das S.P."/>
            <person name="Tettelin H."/>
        </authorList>
    </citation>
    <scope>NUCLEOTIDE SEQUENCE [LARGE SCALE GENOMIC DNA]</scope>
    <source>
        <strain evidence="8 9">Harvey</strain>
    </source>
</reference>
<sequence>MLKAMTKTVIETALDEELSEHLGYDRHDRAGYGSGNSRNGTRSKTVLTDACGSIEIDVPRDRQAHSSRRSSKNAA</sequence>
<keyword evidence="9" id="KW-1185">Reference proteome</keyword>
<evidence type="ECO:0000256" key="4">
    <source>
        <dbReference type="ARBA" id="ARBA00023125"/>
    </source>
</evidence>
<keyword evidence="4 6" id="KW-0238">DNA-binding</keyword>